<dbReference type="AlphaFoldDB" id="A0A8H3QQ68"/>
<feature type="compositionally biased region" description="Basic and acidic residues" evidence="1">
    <location>
        <begin position="700"/>
        <end position="710"/>
    </location>
</feature>
<dbReference type="Proteomes" id="UP000615446">
    <property type="component" value="Unassembled WGS sequence"/>
</dbReference>
<dbReference type="PANTHER" id="PTHR14932:SF1">
    <property type="entry name" value="RAB-LIKE PROTEIN 6"/>
    <property type="match status" value="1"/>
</dbReference>
<organism evidence="2 3">
    <name type="scientific">Rhizophagus clarus</name>
    <dbReference type="NCBI Taxonomy" id="94130"/>
    <lineage>
        <taxon>Eukaryota</taxon>
        <taxon>Fungi</taxon>
        <taxon>Fungi incertae sedis</taxon>
        <taxon>Mucoromycota</taxon>
        <taxon>Glomeromycotina</taxon>
        <taxon>Glomeromycetes</taxon>
        <taxon>Glomerales</taxon>
        <taxon>Glomeraceae</taxon>
        <taxon>Rhizophagus</taxon>
    </lineage>
</organism>
<dbReference type="OrthoDB" id="207081at2759"/>
<dbReference type="GO" id="GO:0003924">
    <property type="term" value="F:GTPase activity"/>
    <property type="evidence" value="ECO:0007669"/>
    <property type="project" value="InterPro"/>
</dbReference>
<dbReference type="EMBL" id="BLAL01000165">
    <property type="protein sequence ID" value="GES87397.1"/>
    <property type="molecule type" value="Genomic_DNA"/>
</dbReference>
<dbReference type="Gene3D" id="3.40.50.300">
    <property type="entry name" value="P-loop containing nucleotide triphosphate hydrolases"/>
    <property type="match status" value="1"/>
</dbReference>
<accession>A0A8H3QQ68</accession>
<dbReference type="PROSITE" id="PS51419">
    <property type="entry name" value="RAB"/>
    <property type="match status" value="1"/>
</dbReference>
<evidence type="ECO:0000313" key="2">
    <source>
        <dbReference type="EMBL" id="GES87397.1"/>
    </source>
</evidence>
<sequence length="744" mass="84396">MTPRDRDRHVAQNLLFADNFNLVTLTTRGYGNEQTKEVLQDISLPSNTSFKPMQGKFQKGVQYNMKIIIRGDIRTGKSTLFNRLQGYPFKEEYITTPQIEVANIQWKYNQTSDIIKVEIWDVVDKGINPTPINRRPNLSDGTGLKIENNQGPVTPTSPARLAPELSPDQLALDAATINVYRNTHGVILMFDITKNWTFDYAVKELKAIPEHMPILLLGNFGDLSSQRAITKSQIYQSIAECNRLRVTEYPPANMVRYVETSMLTGFGLEYIYKYLGIPFLQLQKDILRQQLELKTKELATLLDTLDDSEQISVSSRKRHSISKDIPDTKQVEQDRLELEKSALKDLWDKEFRSLSQQESGESVDEEVKSMSHTSPTLNLDQHTSVLISKRPKAATPDIAIIDEFDAGELEDDFFDDAPDPSLVLPLALPPKVEEQDDQDSSNPMVTADEDLAGNVVNDIEDDPDRDNVRQSIKFNSDLSDVWKLRQNNTTSARFNDDSSDDDLITGAKQMNLLDRRPSNAASFIEKSRLSQVLREENSFEPSKYSENILSMINNPYSDNVIVSNSSQEHDNFIDPSFHVGDYTPMTFGTPSAYEEIGEGQDNPWLEKDSNQHQQQSTGNSSSNYQKLHLHHPKSFNEGLISSPPWGGLNNNDDSRSNLRNSQQNTEESLLDAYIKSKEQLTNETAIPKKKKKKKTSSSNSKEDDNDEKKREKSKKKKPKSSEVEISDDKVATKEKKKSSKKRTK</sequence>
<feature type="compositionally biased region" description="Polar residues" evidence="1">
    <location>
        <begin position="611"/>
        <end position="625"/>
    </location>
</feature>
<reference evidence="2" key="1">
    <citation type="submission" date="2019-10" db="EMBL/GenBank/DDBJ databases">
        <title>Conservation and host-specific expression of non-tandemly repeated heterogenous ribosome RNA gene in arbuscular mycorrhizal fungi.</title>
        <authorList>
            <person name="Maeda T."/>
            <person name="Kobayashi Y."/>
            <person name="Nakagawa T."/>
            <person name="Ezawa T."/>
            <person name="Yamaguchi K."/>
            <person name="Bino T."/>
            <person name="Nishimoto Y."/>
            <person name="Shigenobu S."/>
            <person name="Kawaguchi M."/>
        </authorList>
    </citation>
    <scope>NUCLEOTIDE SEQUENCE</scope>
    <source>
        <strain evidence="2">HR1</strain>
    </source>
</reference>
<name>A0A8H3QQ68_9GLOM</name>
<comment type="caution">
    <text evidence="2">The sequence shown here is derived from an EMBL/GenBank/DDBJ whole genome shotgun (WGS) entry which is preliminary data.</text>
</comment>
<dbReference type="PANTHER" id="PTHR14932">
    <property type="entry name" value="RAS GTPASE-RELATED"/>
    <property type="match status" value="1"/>
</dbReference>
<dbReference type="SMART" id="SM00175">
    <property type="entry name" value="RAB"/>
    <property type="match status" value="1"/>
</dbReference>
<dbReference type="Pfam" id="PF00071">
    <property type="entry name" value="Ras"/>
    <property type="match status" value="1"/>
</dbReference>
<dbReference type="InterPro" id="IPR040385">
    <property type="entry name" value="RABL6"/>
</dbReference>
<dbReference type="GO" id="GO:0005829">
    <property type="term" value="C:cytosol"/>
    <property type="evidence" value="ECO:0007669"/>
    <property type="project" value="TreeGrafter"/>
</dbReference>
<dbReference type="GO" id="GO:0005525">
    <property type="term" value="F:GTP binding"/>
    <property type="evidence" value="ECO:0007669"/>
    <property type="project" value="InterPro"/>
</dbReference>
<evidence type="ECO:0000313" key="3">
    <source>
        <dbReference type="Proteomes" id="UP000615446"/>
    </source>
</evidence>
<dbReference type="SUPFAM" id="SSF52540">
    <property type="entry name" value="P-loop containing nucleoside triphosphate hydrolases"/>
    <property type="match status" value="1"/>
</dbReference>
<dbReference type="GO" id="GO:0005634">
    <property type="term" value="C:nucleus"/>
    <property type="evidence" value="ECO:0007669"/>
    <property type="project" value="TreeGrafter"/>
</dbReference>
<feature type="region of interest" description="Disordered" evidence="1">
    <location>
        <begin position="588"/>
        <end position="744"/>
    </location>
</feature>
<evidence type="ECO:0000256" key="1">
    <source>
        <dbReference type="SAM" id="MobiDB-lite"/>
    </source>
</evidence>
<protein>
    <submittedName>
        <fullName evidence="2">Rab-like protein 6</fullName>
    </submittedName>
</protein>
<gene>
    <name evidence="2" type="ORF">RCL2_001439300</name>
</gene>
<feature type="compositionally biased region" description="Basic and acidic residues" evidence="1">
    <location>
        <begin position="719"/>
        <end position="733"/>
    </location>
</feature>
<dbReference type="InterPro" id="IPR001806">
    <property type="entry name" value="Small_GTPase"/>
</dbReference>
<dbReference type="InterPro" id="IPR027417">
    <property type="entry name" value="P-loop_NTPase"/>
</dbReference>
<proteinExistence type="predicted"/>
<feature type="compositionally biased region" description="Basic residues" evidence="1">
    <location>
        <begin position="734"/>
        <end position="744"/>
    </location>
</feature>
<dbReference type="PRINTS" id="PR00449">
    <property type="entry name" value="RASTRNSFRMNG"/>
</dbReference>